<dbReference type="Pfam" id="PF02518">
    <property type="entry name" value="HATPase_c"/>
    <property type="match status" value="1"/>
</dbReference>
<dbReference type="Pfam" id="PF00512">
    <property type="entry name" value="HisKA"/>
    <property type="match status" value="1"/>
</dbReference>
<comment type="caution">
    <text evidence="10">The sequence shown here is derived from an EMBL/GenBank/DDBJ whole genome shotgun (WGS) entry which is preliminary data.</text>
</comment>
<dbReference type="GO" id="GO:0004721">
    <property type="term" value="F:phosphoprotein phosphatase activity"/>
    <property type="evidence" value="ECO:0007669"/>
    <property type="project" value="TreeGrafter"/>
</dbReference>
<keyword evidence="4" id="KW-0597">Phosphoprotein</keyword>
<evidence type="ECO:0000256" key="8">
    <source>
        <dbReference type="SAM" id="Phobius"/>
    </source>
</evidence>
<dbReference type="GO" id="GO:0000155">
    <property type="term" value="F:phosphorelay sensor kinase activity"/>
    <property type="evidence" value="ECO:0007669"/>
    <property type="project" value="InterPro"/>
</dbReference>
<keyword evidence="6 10" id="KW-0418">Kinase</keyword>
<dbReference type="AlphaFoldDB" id="A0A9D1G1Z8"/>
<evidence type="ECO:0000259" key="9">
    <source>
        <dbReference type="PROSITE" id="PS50109"/>
    </source>
</evidence>
<evidence type="ECO:0000256" key="6">
    <source>
        <dbReference type="ARBA" id="ARBA00022777"/>
    </source>
</evidence>
<dbReference type="Gene3D" id="1.10.287.130">
    <property type="match status" value="1"/>
</dbReference>
<dbReference type="PANTHER" id="PTHR45453:SF1">
    <property type="entry name" value="PHOSPHATE REGULON SENSOR PROTEIN PHOR"/>
    <property type="match status" value="1"/>
</dbReference>
<dbReference type="PANTHER" id="PTHR45453">
    <property type="entry name" value="PHOSPHATE REGULON SENSOR PROTEIN PHOR"/>
    <property type="match status" value="1"/>
</dbReference>
<dbReference type="PROSITE" id="PS50109">
    <property type="entry name" value="HIS_KIN"/>
    <property type="match status" value="1"/>
</dbReference>
<keyword evidence="8" id="KW-0472">Membrane</keyword>
<dbReference type="InterPro" id="IPR050351">
    <property type="entry name" value="BphY/WalK/GraS-like"/>
</dbReference>
<dbReference type="GO" id="GO:0016036">
    <property type="term" value="P:cellular response to phosphate starvation"/>
    <property type="evidence" value="ECO:0007669"/>
    <property type="project" value="TreeGrafter"/>
</dbReference>
<sequence>MKKSMKRRLQIRFVLLAAAALIVLEAGIVAFSIAGSYRRMTTSADRLILLAATDPDSPEIGGARYFQVVYHPQGRTFETDLSHTSLVTQGAALEYAKGVIASGADSGYVEHYRYLVHRGENGIHIIFLSRYEAVEAFQDNAKAMVLISLSGVLGMTILLTAVSGAVVSPLVKNRERQKKFITSASHGLKTPLAVIQADAQLLESEIGENEWLADILKQTASMTEMTHRLVYLARAEEQDNHFVKIEFPISDVAEDIANSYRSLAQSSAKNYTLEIQEGLSYCGDEKAIRELMTALLDNAFKYSAGNGNISVRLAAEGKGVRFTVENEVSDIDPKQLENYAERFYRADTSDRIKGFGIGLSLVRVVAEAHKGRLTIALPQKGRICISAILR</sequence>
<keyword evidence="8" id="KW-0812">Transmembrane</keyword>
<dbReference type="GO" id="GO:0005886">
    <property type="term" value="C:plasma membrane"/>
    <property type="evidence" value="ECO:0007669"/>
    <property type="project" value="TreeGrafter"/>
</dbReference>
<feature type="transmembrane region" description="Helical" evidence="8">
    <location>
        <begin position="143"/>
        <end position="171"/>
    </location>
</feature>
<dbReference type="SMART" id="SM00388">
    <property type="entry name" value="HisKA"/>
    <property type="match status" value="1"/>
</dbReference>
<name>A0A9D1G1Z8_9FIRM</name>
<comment type="subcellular location">
    <subcellularLocation>
        <location evidence="2">Membrane</location>
    </subcellularLocation>
</comment>
<keyword evidence="7" id="KW-0902">Two-component regulatory system</keyword>
<dbReference type="Gene3D" id="3.30.565.10">
    <property type="entry name" value="Histidine kinase-like ATPase, C-terminal domain"/>
    <property type="match status" value="1"/>
</dbReference>
<evidence type="ECO:0000313" key="10">
    <source>
        <dbReference type="EMBL" id="HIS93828.1"/>
    </source>
</evidence>
<dbReference type="SUPFAM" id="SSF47384">
    <property type="entry name" value="Homodimeric domain of signal transducing histidine kinase"/>
    <property type="match status" value="1"/>
</dbReference>
<accession>A0A9D1G1Z8</accession>
<dbReference type="SUPFAM" id="SSF55874">
    <property type="entry name" value="ATPase domain of HSP90 chaperone/DNA topoisomerase II/histidine kinase"/>
    <property type="match status" value="1"/>
</dbReference>
<evidence type="ECO:0000256" key="4">
    <source>
        <dbReference type="ARBA" id="ARBA00022553"/>
    </source>
</evidence>
<protein>
    <recommendedName>
        <fullName evidence="3">histidine kinase</fullName>
        <ecNumber evidence="3">2.7.13.3</ecNumber>
    </recommendedName>
</protein>
<evidence type="ECO:0000256" key="1">
    <source>
        <dbReference type="ARBA" id="ARBA00000085"/>
    </source>
</evidence>
<comment type="catalytic activity">
    <reaction evidence="1">
        <text>ATP + protein L-histidine = ADP + protein N-phospho-L-histidine.</text>
        <dbReference type="EC" id="2.7.13.3"/>
    </reaction>
</comment>
<evidence type="ECO:0000256" key="2">
    <source>
        <dbReference type="ARBA" id="ARBA00004370"/>
    </source>
</evidence>
<evidence type="ECO:0000256" key="7">
    <source>
        <dbReference type="ARBA" id="ARBA00023012"/>
    </source>
</evidence>
<reference evidence="10" key="2">
    <citation type="journal article" date="2021" name="PeerJ">
        <title>Extensive microbial diversity within the chicken gut microbiome revealed by metagenomics and culture.</title>
        <authorList>
            <person name="Gilroy R."/>
            <person name="Ravi A."/>
            <person name="Getino M."/>
            <person name="Pursley I."/>
            <person name="Horton D.L."/>
            <person name="Alikhan N.F."/>
            <person name="Baker D."/>
            <person name="Gharbi K."/>
            <person name="Hall N."/>
            <person name="Watson M."/>
            <person name="Adriaenssens E.M."/>
            <person name="Foster-Nyarko E."/>
            <person name="Jarju S."/>
            <person name="Secka A."/>
            <person name="Antonio M."/>
            <person name="Oren A."/>
            <person name="Chaudhuri R.R."/>
            <person name="La Ragione R."/>
            <person name="Hildebrand F."/>
            <person name="Pallen M.J."/>
        </authorList>
    </citation>
    <scope>NUCLEOTIDE SEQUENCE</scope>
    <source>
        <strain evidence="10">13766</strain>
    </source>
</reference>
<organism evidence="10 11">
    <name type="scientific">Candidatus Alectryocaccomicrobium excrementavium</name>
    <dbReference type="NCBI Taxonomy" id="2840668"/>
    <lineage>
        <taxon>Bacteria</taxon>
        <taxon>Bacillati</taxon>
        <taxon>Bacillota</taxon>
        <taxon>Clostridia</taxon>
        <taxon>Candidatus Alectryocaccomicrobium</taxon>
    </lineage>
</organism>
<evidence type="ECO:0000256" key="5">
    <source>
        <dbReference type="ARBA" id="ARBA00022679"/>
    </source>
</evidence>
<evidence type="ECO:0000313" key="11">
    <source>
        <dbReference type="Proteomes" id="UP000824140"/>
    </source>
</evidence>
<dbReference type="CDD" id="cd00082">
    <property type="entry name" value="HisKA"/>
    <property type="match status" value="1"/>
</dbReference>
<gene>
    <name evidence="10" type="ORF">IAA84_12505</name>
</gene>
<dbReference type="InterPro" id="IPR003661">
    <property type="entry name" value="HisK_dim/P_dom"/>
</dbReference>
<dbReference type="SMART" id="SM00387">
    <property type="entry name" value="HATPase_c"/>
    <property type="match status" value="1"/>
</dbReference>
<evidence type="ECO:0000256" key="3">
    <source>
        <dbReference type="ARBA" id="ARBA00012438"/>
    </source>
</evidence>
<dbReference type="InterPro" id="IPR005467">
    <property type="entry name" value="His_kinase_dom"/>
</dbReference>
<proteinExistence type="predicted"/>
<keyword evidence="5" id="KW-0808">Transferase</keyword>
<dbReference type="Proteomes" id="UP000824140">
    <property type="component" value="Unassembled WGS sequence"/>
</dbReference>
<keyword evidence="8" id="KW-1133">Transmembrane helix</keyword>
<reference evidence="10" key="1">
    <citation type="submission" date="2020-10" db="EMBL/GenBank/DDBJ databases">
        <authorList>
            <person name="Gilroy R."/>
        </authorList>
    </citation>
    <scope>NUCLEOTIDE SEQUENCE</scope>
    <source>
        <strain evidence="10">13766</strain>
    </source>
</reference>
<dbReference type="EMBL" id="DVJN01000237">
    <property type="protein sequence ID" value="HIS93828.1"/>
    <property type="molecule type" value="Genomic_DNA"/>
</dbReference>
<dbReference type="InterPro" id="IPR036890">
    <property type="entry name" value="HATPase_C_sf"/>
</dbReference>
<feature type="domain" description="Histidine kinase" evidence="9">
    <location>
        <begin position="183"/>
        <end position="390"/>
    </location>
</feature>
<dbReference type="InterPro" id="IPR036097">
    <property type="entry name" value="HisK_dim/P_sf"/>
</dbReference>
<dbReference type="EC" id="2.7.13.3" evidence="3"/>
<dbReference type="InterPro" id="IPR003594">
    <property type="entry name" value="HATPase_dom"/>
</dbReference>